<feature type="chain" id="PRO_5046061618" description="LPXTG-motif cell wall anchor domain-containing protein" evidence="3">
    <location>
        <begin position="29"/>
        <end position="769"/>
    </location>
</feature>
<evidence type="ECO:0008006" key="6">
    <source>
        <dbReference type="Google" id="ProtNLM"/>
    </source>
</evidence>
<dbReference type="EMBL" id="BAAAMN010000048">
    <property type="protein sequence ID" value="GAA2042170.1"/>
    <property type="molecule type" value="Genomic_DNA"/>
</dbReference>
<evidence type="ECO:0000256" key="1">
    <source>
        <dbReference type="SAM" id="MobiDB-lite"/>
    </source>
</evidence>
<comment type="caution">
    <text evidence="4">The sequence shown here is derived from an EMBL/GenBank/DDBJ whole genome shotgun (WGS) entry which is preliminary data.</text>
</comment>
<feature type="region of interest" description="Disordered" evidence="1">
    <location>
        <begin position="700"/>
        <end position="726"/>
    </location>
</feature>
<keyword evidence="3" id="KW-0732">Signal</keyword>
<feature type="compositionally biased region" description="Low complexity" evidence="1">
    <location>
        <begin position="112"/>
        <end position="121"/>
    </location>
</feature>
<feature type="transmembrane region" description="Helical" evidence="2">
    <location>
        <begin position="741"/>
        <end position="759"/>
    </location>
</feature>
<keyword evidence="2" id="KW-1133">Transmembrane helix</keyword>
<gene>
    <name evidence="4" type="ORF">GCM10009720_23490</name>
</gene>
<keyword evidence="2" id="KW-0812">Transmembrane</keyword>
<feature type="region of interest" description="Disordered" evidence="1">
    <location>
        <begin position="473"/>
        <end position="498"/>
    </location>
</feature>
<organism evidence="4 5">
    <name type="scientific">Yaniella flava</name>
    <dbReference type="NCBI Taxonomy" id="287930"/>
    <lineage>
        <taxon>Bacteria</taxon>
        <taxon>Bacillati</taxon>
        <taxon>Actinomycetota</taxon>
        <taxon>Actinomycetes</taxon>
        <taxon>Micrococcales</taxon>
        <taxon>Micrococcaceae</taxon>
        <taxon>Yaniella</taxon>
    </lineage>
</organism>
<accession>A0ABP5GAH9</accession>
<protein>
    <recommendedName>
        <fullName evidence="6">LPXTG-motif cell wall anchor domain-containing protein</fullName>
    </recommendedName>
</protein>
<dbReference type="Gene3D" id="2.60.40.1930">
    <property type="match status" value="1"/>
</dbReference>
<proteinExistence type="predicted"/>
<keyword evidence="5" id="KW-1185">Reference proteome</keyword>
<feature type="compositionally biased region" description="Acidic residues" evidence="1">
    <location>
        <begin position="65"/>
        <end position="81"/>
    </location>
</feature>
<evidence type="ECO:0000313" key="5">
    <source>
        <dbReference type="Proteomes" id="UP001501461"/>
    </source>
</evidence>
<evidence type="ECO:0000256" key="3">
    <source>
        <dbReference type="SAM" id="SignalP"/>
    </source>
</evidence>
<feature type="region of interest" description="Disordered" evidence="1">
    <location>
        <begin position="36"/>
        <end position="135"/>
    </location>
</feature>
<reference evidence="5" key="1">
    <citation type="journal article" date="2019" name="Int. J. Syst. Evol. Microbiol.">
        <title>The Global Catalogue of Microorganisms (GCM) 10K type strain sequencing project: providing services to taxonomists for standard genome sequencing and annotation.</title>
        <authorList>
            <consortium name="The Broad Institute Genomics Platform"/>
            <consortium name="The Broad Institute Genome Sequencing Center for Infectious Disease"/>
            <person name="Wu L."/>
            <person name="Ma J."/>
        </authorList>
    </citation>
    <scope>NUCLEOTIDE SEQUENCE [LARGE SCALE GENOMIC DNA]</scope>
    <source>
        <strain evidence="5">JCM 13595</strain>
    </source>
</reference>
<dbReference type="Gene3D" id="2.60.40.230">
    <property type="entry name" value="Neocarzinostatin-like"/>
    <property type="match status" value="1"/>
</dbReference>
<sequence>MTEEENKKKGRLATAVLAGSALAFSSFAIGAPAAFATAAQSPEATESSSAAPETTESRETPVESDSGETSDEETSPEEDPTATDAATTEDPTPTDDPSETSQPESADDGSTEVDSTSDTVSPMNQESPDADLDVREGAVGDTVTVTGSGFEPNTSVDLVWAAQAADAERIQLGEVEVDGDGNLADGASFTVPDGSLVGTHWVYVGEDGPTLSFNVVSDDDEAERLVSLRTNPGAGAAGANFEVNGSGYSPEGDVELAMVSEDGTTILEHTAEANESGYFEAEFAVPEDAVNGVYDITARDVQSDSTTSGQFNVTNATLTIAPETIDEDDFQETGVTHTVDGLREGDEVQFSVGNAFSPMEHLSDTATADEDGVAEYIVQPDEEDVFIGNYSTQVSYVDSGAEIASGNFEVTSEELQLNLSASQVPQGGSIMVTGENFTPEGDVTLTWGPDAESVEFQAYENGEISHSLEIPEDAAPGTNDVTVTDETSGDSTTRELTVTGDPVLDPDIDLNVDNAYPGDTVSVSGSGFTEDGDVEFSINPPVGEAVANADGEFNAEVTIPEDLEPGDHTFTALDVESGEEATADFTVNDPADQVTEPALSIDPERIELDDFIGEEDDDNGVVHTVVGLEAGADYTYAVSGPEGVNDFEQTETANDEGEAQFVIHGYEVANPAVYLGDYTTVVTSVDPDGNAVELTGNFSVVSDDGSAGDGSGPDGSGDYTGDPVDMNGSALAQTGATSGQLGLIAGALLLMGGAFVVFANRGRLFGRKH</sequence>
<feature type="compositionally biased region" description="Polar residues" evidence="1">
    <location>
        <begin position="479"/>
        <end position="496"/>
    </location>
</feature>
<feature type="compositionally biased region" description="Low complexity" evidence="1">
    <location>
        <begin position="36"/>
        <end position="54"/>
    </location>
</feature>
<dbReference type="RefSeq" id="WP_343958881.1">
    <property type="nucleotide sequence ID" value="NZ_BAAAMN010000048.1"/>
</dbReference>
<name>A0ABP5GAH9_9MICC</name>
<dbReference type="Proteomes" id="UP001501461">
    <property type="component" value="Unassembled WGS sequence"/>
</dbReference>
<evidence type="ECO:0000256" key="2">
    <source>
        <dbReference type="SAM" id="Phobius"/>
    </source>
</evidence>
<evidence type="ECO:0000313" key="4">
    <source>
        <dbReference type="EMBL" id="GAA2042170.1"/>
    </source>
</evidence>
<feature type="compositionally biased region" description="Low complexity" evidence="1">
    <location>
        <begin position="82"/>
        <end position="91"/>
    </location>
</feature>
<dbReference type="NCBIfam" id="TIGR01167">
    <property type="entry name" value="LPXTG_anchor"/>
    <property type="match status" value="1"/>
</dbReference>
<feature type="signal peptide" evidence="3">
    <location>
        <begin position="1"/>
        <end position="28"/>
    </location>
</feature>
<keyword evidence="2" id="KW-0472">Membrane</keyword>